<dbReference type="EMBL" id="JBHPBY010000014">
    <property type="protein sequence ID" value="MFC1848948.1"/>
    <property type="molecule type" value="Genomic_DNA"/>
</dbReference>
<feature type="domain" description="P/Homo B" evidence="3">
    <location>
        <begin position="318"/>
        <end position="459"/>
    </location>
</feature>
<keyword evidence="1" id="KW-0645">Protease</keyword>
<dbReference type="Pfam" id="PF13365">
    <property type="entry name" value="Trypsin_2"/>
    <property type="match status" value="1"/>
</dbReference>
<dbReference type="SUPFAM" id="SSF50494">
    <property type="entry name" value="Trypsin-like serine proteases"/>
    <property type="match status" value="1"/>
</dbReference>
<evidence type="ECO:0000256" key="1">
    <source>
        <dbReference type="ARBA" id="ARBA00022670"/>
    </source>
</evidence>
<dbReference type="PROSITE" id="PS51829">
    <property type="entry name" value="P_HOMO_B"/>
    <property type="match status" value="1"/>
</dbReference>
<dbReference type="SUPFAM" id="SSF49785">
    <property type="entry name" value="Galactose-binding domain-like"/>
    <property type="match status" value="1"/>
</dbReference>
<comment type="caution">
    <text evidence="4">The sequence shown here is derived from an EMBL/GenBank/DDBJ whole genome shotgun (WGS) entry which is preliminary data.</text>
</comment>
<dbReference type="PANTHER" id="PTHR36234:SF5">
    <property type="entry name" value="LYSYL ENDOPEPTIDASE"/>
    <property type="match status" value="1"/>
</dbReference>
<sequence length="483" mass="52366">MKKQLTTATLILFVVFFYFTLASADFDTGRLHVGDLLKTSITPDPVDWELQGENWVWTGTIYYEDAYFIKPHFKNFNLPPEAVVELYDVDMNLVASYTDDGPRGLRNFWSNSALSDELIIIATSPVQPDRVYFEIDQFSPGFKSLTESICGSDNLENINCKTRPTQVKNNQKAVAHIVFVDGGTYVCTGSLVSANNHFLTNNHCISNQTICNTMEVYFEYETSSSASCTTNTASKGTVFSCDTFLSTNATYDYGLMTLAGNPAGTRGHCNLNAKSLSVGEYLYIIQHPSGNPKKFADGTCYDNAINGNGTNSDCSYQIDTEGGSSGSPVFDNNGDVVALHHWGGCSSSAGNQGVLMSKIYPMIEDDINGTSNQLLVTVNITHTWIGDLKVELTMPSSTTVVLHNNTGSSADDIHETYSVSSWDGTFGEFTLKVSDHAGADTGTLDNWSIQATPAGGSTYTGSNNTTMAIPDNNATGITSKITL</sequence>
<dbReference type="Pfam" id="PF01483">
    <property type="entry name" value="P_proprotein"/>
    <property type="match status" value="1"/>
</dbReference>
<evidence type="ECO:0000256" key="2">
    <source>
        <dbReference type="ARBA" id="ARBA00022801"/>
    </source>
</evidence>
<gene>
    <name evidence="4" type="ORF">ACFL27_01955</name>
</gene>
<evidence type="ECO:0000259" key="3">
    <source>
        <dbReference type="PROSITE" id="PS51829"/>
    </source>
</evidence>
<dbReference type="Proteomes" id="UP001594351">
    <property type="component" value="Unassembled WGS sequence"/>
</dbReference>
<protein>
    <submittedName>
        <fullName evidence="4">Proprotein convertase P-domain-containing protein</fullName>
    </submittedName>
</protein>
<dbReference type="InterPro" id="IPR008979">
    <property type="entry name" value="Galactose-bd-like_sf"/>
</dbReference>
<dbReference type="PANTHER" id="PTHR36234">
    <property type="entry name" value="LYSYL ENDOPEPTIDASE"/>
    <property type="match status" value="1"/>
</dbReference>
<evidence type="ECO:0000313" key="4">
    <source>
        <dbReference type="EMBL" id="MFC1848948.1"/>
    </source>
</evidence>
<evidence type="ECO:0000313" key="5">
    <source>
        <dbReference type="Proteomes" id="UP001594351"/>
    </source>
</evidence>
<dbReference type="Gene3D" id="2.40.10.10">
    <property type="entry name" value="Trypsin-like serine proteases"/>
    <property type="match status" value="2"/>
</dbReference>
<keyword evidence="5" id="KW-1185">Reference proteome</keyword>
<organism evidence="4 5">
    <name type="scientific">candidate division CSSED10-310 bacterium</name>
    <dbReference type="NCBI Taxonomy" id="2855610"/>
    <lineage>
        <taxon>Bacteria</taxon>
        <taxon>Bacteria division CSSED10-310</taxon>
    </lineage>
</organism>
<dbReference type="InterPro" id="IPR002884">
    <property type="entry name" value="P_dom"/>
</dbReference>
<proteinExistence type="predicted"/>
<keyword evidence="2" id="KW-0378">Hydrolase</keyword>
<reference evidence="4 5" key="1">
    <citation type="submission" date="2024-09" db="EMBL/GenBank/DDBJ databases">
        <title>Laminarin stimulates single cell rates of sulfate reduction while oxygen inhibits transcriptomic activity in coastal marine sediment.</title>
        <authorList>
            <person name="Lindsay M."/>
            <person name="Orcutt B."/>
            <person name="Emerson D."/>
            <person name="Stepanauskas R."/>
            <person name="D'Angelo T."/>
        </authorList>
    </citation>
    <scope>NUCLEOTIDE SEQUENCE [LARGE SCALE GENOMIC DNA]</scope>
    <source>
        <strain evidence="4">SAG AM-311-K15</strain>
    </source>
</reference>
<accession>A0ABV6YRX5</accession>
<name>A0ABV6YRX5_UNCC1</name>
<dbReference type="InterPro" id="IPR009003">
    <property type="entry name" value="Peptidase_S1_PA"/>
</dbReference>
<dbReference type="Gene3D" id="2.60.120.260">
    <property type="entry name" value="Galactose-binding domain-like"/>
    <property type="match status" value="1"/>
</dbReference>
<dbReference type="InterPro" id="IPR043504">
    <property type="entry name" value="Peptidase_S1_PA_chymotrypsin"/>
</dbReference>